<evidence type="ECO:0000313" key="1">
    <source>
        <dbReference type="EMBL" id="AXI02092.1"/>
    </source>
</evidence>
<dbReference type="EMBL" id="CP031222">
    <property type="protein sequence ID" value="AXI02092.1"/>
    <property type="molecule type" value="Genomic_DNA"/>
</dbReference>
<dbReference type="Proteomes" id="UP000253940">
    <property type="component" value="Chromosome"/>
</dbReference>
<reference evidence="1 2" key="1">
    <citation type="submission" date="2018-07" db="EMBL/GenBank/DDBJ databases">
        <title>Genome sequencing of Moraxellaceae gen. HYN0046.</title>
        <authorList>
            <person name="Kim M."/>
            <person name="Yi H."/>
        </authorList>
    </citation>
    <scope>NUCLEOTIDE SEQUENCE [LARGE SCALE GENOMIC DNA]</scope>
    <source>
        <strain evidence="1 2">HYN0046</strain>
    </source>
</reference>
<protein>
    <recommendedName>
        <fullName evidence="3">Tetratricopeptide repeat protein</fullName>
    </recommendedName>
</protein>
<dbReference type="InterPro" id="IPR011990">
    <property type="entry name" value="TPR-like_helical_dom_sf"/>
</dbReference>
<keyword evidence="2" id="KW-1185">Reference proteome</keyword>
<gene>
    <name evidence="1" type="ORF">HYN46_04005</name>
</gene>
<dbReference type="SUPFAM" id="SSF48452">
    <property type="entry name" value="TPR-like"/>
    <property type="match status" value="1"/>
</dbReference>
<dbReference type="Gene3D" id="1.25.40.10">
    <property type="entry name" value="Tetratricopeptide repeat domain"/>
    <property type="match status" value="1"/>
</dbReference>
<accession>A0A345P483</accession>
<evidence type="ECO:0000313" key="2">
    <source>
        <dbReference type="Proteomes" id="UP000253940"/>
    </source>
</evidence>
<dbReference type="KEGG" id="mbah:HYN46_04005"/>
<evidence type="ECO:0008006" key="3">
    <source>
        <dbReference type="Google" id="ProtNLM"/>
    </source>
</evidence>
<sequence>MIKRNTALASRSTFLSVDIQPKSLLKTTQLLTALVLASFSIAHATPLEIRRDAREPGFAQVMYAYYQDKPYEALTTLLANRQLAFNAAGTGNVLLSNLYTRYGLPREAEAALTRAGFSDVTAGNRNDPWLSYGKLVYQTGQDSLALNFLRDPPALLSPKQESERMVMVTNILARTERADEAVAVLQSFETPIYYYRKLARYNLALSLLTRKKTESARPVSDEDKQHELLATRILEDLMLDKIPPLKPIIKVDERGRTKDISLGDKDGDGKGLFSWFRGKSDSATRQNSLIENREIGNASTFTKSALIGGDVKDDSITPRDLSNLNDKIALSLAYLRLIRNEPELAKSALRGVQLDSPYSNQALLTSAHIYYRLNDFKRSYNFSNELTKRNAADPLVQEGWLLSASALEEQHDPNALDRYRAAIQIYKEQTAAISQFDRDLEKLDVLRLFPVEALDPILLGLPQIPQTPQAGLWAQLLERSEILAILQQVQQTQLLESKLAGYDKQLSVLEAVNTSNKDDRTDLKATRVLLEKVKSDFQKSEAQDRKALLAQIRVSLKQKQFQLDHYLTESLLGLQRVGGSKR</sequence>
<name>A0A345P483_9GAMM</name>
<proteinExistence type="predicted"/>
<dbReference type="OrthoDB" id="6072288at2"/>
<organism evidence="1 2">
    <name type="scientific">Aquirhabdus parva</name>
    <dbReference type="NCBI Taxonomy" id="2283318"/>
    <lineage>
        <taxon>Bacteria</taxon>
        <taxon>Pseudomonadati</taxon>
        <taxon>Pseudomonadota</taxon>
        <taxon>Gammaproteobacteria</taxon>
        <taxon>Moraxellales</taxon>
        <taxon>Moraxellaceae</taxon>
        <taxon>Aquirhabdus</taxon>
    </lineage>
</organism>
<dbReference type="AlphaFoldDB" id="A0A345P483"/>
<dbReference type="RefSeq" id="WP_114898202.1">
    <property type="nucleotide sequence ID" value="NZ_CP031222.1"/>
</dbReference>